<dbReference type="InterPro" id="IPR001138">
    <property type="entry name" value="Zn2Cys6_DnaBD"/>
</dbReference>
<evidence type="ECO:0000256" key="6">
    <source>
        <dbReference type="ARBA" id="ARBA00023242"/>
    </source>
</evidence>
<dbReference type="InterPro" id="IPR051711">
    <property type="entry name" value="Stress_Response_Reg"/>
</dbReference>
<proteinExistence type="predicted"/>
<dbReference type="GO" id="GO:0008270">
    <property type="term" value="F:zinc ion binding"/>
    <property type="evidence" value="ECO:0007669"/>
    <property type="project" value="InterPro"/>
</dbReference>
<dbReference type="GO" id="GO:0006351">
    <property type="term" value="P:DNA-templated transcription"/>
    <property type="evidence" value="ECO:0007669"/>
    <property type="project" value="InterPro"/>
</dbReference>
<feature type="domain" description="Zn(2)-C6 fungal-type" evidence="9">
    <location>
        <begin position="73"/>
        <end position="102"/>
    </location>
</feature>
<dbReference type="SMART" id="SM00066">
    <property type="entry name" value="GAL4"/>
    <property type="match status" value="1"/>
</dbReference>
<dbReference type="PROSITE" id="PS00463">
    <property type="entry name" value="ZN2_CY6_FUNGAL_1"/>
    <property type="match status" value="1"/>
</dbReference>
<dbReference type="SUPFAM" id="SSF57701">
    <property type="entry name" value="Zn2/Cys6 DNA-binding domain"/>
    <property type="match status" value="1"/>
</dbReference>
<dbReference type="SMART" id="SM00906">
    <property type="entry name" value="Fungal_trans"/>
    <property type="match status" value="1"/>
</dbReference>
<gene>
    <name evidence="10" type="ORF">B0I35DRAFT_375644</name>
</gene>
<feature type="region of interest" description="Disordered" evidence="7">
    <location>
        <begin position="1"/>
        <end position="66"/>
    </location>
</feature>
<keyword evidence="8" id="KW-0812">Transmembrane</keyword>
<name>A0A8K0SQH7_9HYPO</name>
<sequence length="727" mass="81207">MPGESSLSPGNAMASPGPDQPLSLAGLTPASDASSRELDIPSSRARSKRPSEGSLETPDGFPNRRKASKVSRACDYCKGKKLKCTGTIPCSTCTKKNLSCQYDAQYRRGKPPKPVSVNTERSTTQSSKDNPTKPSQTTRISPGLGTAEIQGQLVDSTSNLTFIHRAWKKLALQSQKHLPNLHADSEQTQPLMQAGDRPFTATGGRDLMFANPASAEQLFEFYFENCVVTYRLLNRQQCLSWFQMVLHNFQTGIPLYSGINHAKAAIIVNILAIASLRQSKTQPSQHGQQTTDGLQQSEQYFGTSMELTGAETGLPRLESVQARLLQVLYLLQSSRMNQAWYVFGCTVPIVSALGLHRKSARHKSSGTRTPNMDYITFECRKRVYWVSYTIDKYLSVVFGRPRFYHSDDVDQDFPERVNDDDMTAEGPSFAEPQVDCHIDSLIFHAKIAQFLDETSREVYSLRPMSEADRLAAAQRLTYRLHAWRRELPPYLGTVRPSSLIPIFGRQATALKLAYFHAVMHVNRPFLLDQAGGADGVESRERVTECIEVAKAALETIDAMFSNKAVPFCILWWTPYVTFCALAVVYVWEIQQKATQLTEERQALLNLAERCQSHLTKATSCESVSHRYSIIIEELRIEARHGSLPGHARLHAGVQDQDQGLVNGDEHNGGVLDLLDNDFDTLFEDHPEYTYSSLLNPLSQWQATDWLQLDSSAFGLFAEMENEAAAMS</sequence>
<evidence type="ECO:0000256" key="8">
    <source>
        <dbReference type="SAM" id="Phobius"/>
    </source>
</evidence>
<evidence type="ECO:0000313" key="11">
    <source>
        <dbReference type="Proteomes" id="UP000813444"/>
    </source>
</evidence>
<keyword evidence="2" id="KW-0479">Metal-binding</keyword>
<dbReference type="CDD" id="cd12148">
    <property type="entry name" value="fungal_TF_MHR"/>
    <property type="match status" value="1"/>
</dbReference>
<keyword evidence="11" id="KW-1185">Reference proteome</keyword>
<feature type="transmembrane region" description="Helical" evidence="8">
    <location>
        <begin position="569"/>
        <end position="587"/>
    </location>
</feature>
<comment type="caution">
    <text evidence="10">The sequence shown here is derived from an EMBL/GenBank/DDBJ whole genome shotgun (WGS) entry which is preliminary data.</text>
</comment>
<organism evidence="10 11">
    <name type="scientific">Stachybotrys elegans</name>
    <dbReference type="NCBI Taxonomy" id="80388"/>
    <lineage>
        <taxon>Eukaryota</taxon>
        <taxon>Fungi</taxon>
        <taxon>Dikarya</taxon>
        <taxon>Ascomycota</taxon>
        <taxon>Pezizomycotina</taxon>
        <taxon>Sordariomycetes</taxon>
        <taxon>Hypocreomycetidae</taxon>
        <taxon>Hypocreales</taxon>
        <taxon>Stachybotryaceae</taxon>
        <taxon>Stachybotrys</taxon>
    </lineage>
</organism>
<dbReference type="PANTHER" id="PTHR47540:SF2">
    <property type="entry name" value="ZN(II)2CYS6 TRANSCRIPTION FACTOR (EUROFUNG)"/>
    <property type="match status" value="1"/>
</dbReference>
<dbReference type="InterPro" id="IPR036864">
    <property type="entry name" value="Zn2-C6_fun-type_DNA-bd_sf"/>
</dbReference>
<accession>A0A8K0SQH7</accession>
<dbReference type="GO" id="GO:0005634">
    <property type="term" value="C:nucleus"/>
    <property type="evidence" value="ECO:0007669"/>
    <property type="project" value="UniProtKB-SubCell"/>
</dbReference>
<evidence type="ECO:0000256" key="7">
    <source>
        <dbReference type="SAM" id="MobiDB-lite"/>
    </source>
</evidence>
<evidence type="ECO:0000259" key="9">
    <source>
        <dbReference type="PROSITE" id="PS50048"/>
    </source>
</evidence>
<comment type="subcellular location">
    <subcellularLocation>
        <location evidence="1">Nucleus</location>
    </subcellularLocation>
</comment>
<reference evidence="10" key="1">
    <citation type="journal article" date="2021" name="Nat. Commun.">
        <title>Genetic determinants of endophytism in the Arabidopsis root mycobiome.</title>
        <authorList>
            <person name="Mesny F."/>
            <person name="Miyauchi S."/>
            <person name="Thiergart T."/>
            <person name="Pickel B."/>
            <person name="Atanasova L."/>
            <person name="Karlsson M."/>
            <person name="Huettel B."/>
            <person name="Barry K.W."/>
            <person name="Haridas S."/>
            <person name="Chen C."/>
            <person name="Bauer D."/>
            <person name="Andreopoulos W."/>
            <person name="Pangilinan J."/>
            <person name="LaButti K."/>
            <person name="Riley R."/>
            <person name="Lipzen A."/>
            <person name="Clum A."/>
            <person name="Drula E."/>
            <person name="Henrissat B."/>
            <person name="Kohler A."/>
            <person name="Grigoriev I.V."/>
            <person name="Martin F.M."/>
            <person name="Hacquard S."/>
        </authorList>
    </citation>
    <scope>NUCLEOTIDE SEQUENCE</scope>
    <source>
        <strain evidence="10">MPI-CAGE-CH-0235</strain>
    </source>
</reference>
<dbReference type="Pfam" id="PF04082">
    <property type="entry name" value="Fungal_trans"/>
    <property type="match status" value="1"/>
</dbReference>
<dbReference type="Proteomes" id="UP000813444">
    <property type="component" value="Unassembled WGS sequence"/>
</dbReference>
<dbReference type="EMBL" id="JAGPNK010000008">
    <property type="protein sequence ID" value="KAH7317105.1"/>
    <property type="molecule type" value="Genomic_DNA"/>
</dbReference>
<keyword evidence="8" id="KW-1133">Transmembrane helix</keyword>
<evidence type="ECO:0000256" key="4">
    <source>
        <dbReference type="ARBA" id="ARBA00023125"/>
    </source>
</evidence>
<feature type="compositionally biased region" description="Polar residues" evidence="7">
    <location>
        <begin position="116"/>
        <end position="140"/>
    </location>
</feature>
<evidence type="ECO:0000313" key="10">
    <source>
        <dbReference type="EMBL" id="KAH7317105.1"/>
    </source>
</evidence>
<dbReference type="GO" id="GO:0045944">
    <property type="term" value="P:positive regulation of transcription by RNA polymerase II"/>
    <property type="evidence" value="ECO:0007669"/>
    <property type="project" value="TreeGrafter"/>
</dbReference>
<dbReference type="PROSITE" id="PS50048">
    <property type="entry name" value="ZN2_CY6_FUNGAL_2"/>
    <property type="match status" value="1"/>
</dbReference>
<feature type="region of interest" description="Disordered" evidence="7">
    <location>
        <begin position="106"/>
        <end position="146"/>
    </location>
</feature>
<keyword evidence="5" id="KW-0804">Transcription</keyword>
<evidence type="ECO:0000256" key="2">
    <source>
        <dbReference type="ARBA" id="ARBA00022723"/>
    </source>
</evidence>
<protein>
    <submittedName>
        <fullName evidence="10">Fungal-specific transcription factor domain-containing protein</fullName>
    </submittedName>
</protein>
<dbReference type="GO" id="GO:0000981">
    <property type="term" value="F:DNA-binding transcription factor activity, RNA polymerase II-specific"/>
    <property type="evidence" value="ECO:0007669"/>
    <property type="project" value="InterPro"/>
</dbReference>
<dbReference type="Pfam" id="PF00172">
    <property type="entry name" value="Zn_clus"/>
    <property type="match status" value="1"/>
</dbReference>
<keyword evidence="4" id="KW-0238">DNA-binding</keyword>
<keyword evidence="8" id="KW-0472">Membrane</keyword>
<dbReference type="CDD" id="cd00067">
    <property type="entry name" value="GAL4"/>
    <property type="match status" value="1"/>
</dbReference>
<keyword evidence="6" id="KW-0539">Nucleus</keyword>
<dbReference type="PANTHER" id="PTHR47540">
    <property type="entry name" value="THIAMINE REPRESSIBLE GENES REGULATORY PROTEIN THI5"/>
    <property type="match status" value="1"/>
</dbReference>
<dbReference type="GO" id="GO:0043565">
    <property type="term" value="F:sequence-specific DNA binding"/>
    <property type="evidence" value="ECO:0007669"/>
    <property type="project" value="TreeGrafter"/>
</dbReference>
<dbReference type="InterPro" id="IPR007219">
    <property type="entry name" value="XnlR_reg_dom"/>
</dbReference>
<keyword evidence="3" id="KW-0805">Transcription regulation</keyword>
<evidence type="ECO:0000256" key="1">
    <source>
        <dbReference type="ARBA" id="ARBA00004123"/>
    </source>
</evidence>
<dbReference type="AlphaFoldDB" id="A0A8K0SQH7"/>
<evidence type="ECO:0000256" key="3">
    <source>
        <dbReference type="ARBA" id="ARBA00023015"/>
    </source>
</evidence>
<dbReference type="Gene3D" id="4.10.240.10">
    <property type="entry name" value="Zn(2)-C6 fungal-type DNA-binding domain"/>
    <property type="match status" value="1"/>
</dbReference>
<dbReference type="OrthoDB" id="3037908at2759"/>
<evidence type="ECO:0000256" key="5">
    <source>
        <dbReference type="ARBA" id="ARBA00023163"/>
    </source>
</evidence>